<protein>
    <submittedName>
        <fullName evidence="3">Melanophilin</fullName>
    </submittedName>
</protein>
<dbReference type="GO" id="GO:0031267">
    <property type="term" value="F:small GTPase binding"/>
    <property type="evidence" value="ECO:0007669"/>
    <property type="project" value="InterPro"/>
</dbReference>
<dbReference type="InterPro" id="IPR037442">
    <property type="entry name" value="Melanophilin_FYVE-rel_dom"/>
</dbReference>
<dbReference type="InterPro" id="IPR010911">
    <property type="entry name" value="Rab_BD"/>
</dbReference>
<sequence length="467" mass="50803">MGKKLDLSTLTDEEAKHVWEVVQRDFDLRRKEEERLEGLKGKIKKENSKRELLSDTAHLSSTHCARCLQPYRLLETPKRQCLDCGLFTCKGCGHNPEEQGWLCDPCHLARLVKRGSLEWYYRRVRARFQHSGGAQVARSLCGRLQGAGGPEPGPGGRSGDSEHTDEDREQDTGAQAQPVGSKALTDEPCTETTSQEPVVLDEADARASGCHPCPEGQMASLSPAGPDALAKLCLPGESCMTAPGTTATPGTNVLWNEQLPSHYLADVDTSDEESIWAQRVASHHPRRRSQTLSEKQCPVGSKPTGADMEEAALKRRLEALISRPGDQRASSEEEGSSAPIGDPPGAAPEVSDIEYRIAALQAAGLTVRTSAKPRKKSSLPIFLPQLVGKLGQSPKDLKADPSDEVKVVAAPYLVRRKLSDYPRSQDKDDDSFDRKSVSRGSLTQRNPSGKKGTASHSVAKPVMTHQP</sequence>
<dbReference type="SUPFAM" id="SSF57903">
    <property type="entry name" value="FYVE/PHD zinc finger"/>
    <property type="match status" value="1"/>
</dbReference>
<feature type="domain" description="RabBD" evidence="2">
    <location>
        <begin position="4"/>
        <end position="123"/>
    </location>
</feature>
<accession>A0A8C6F5B8</accession>
<dbReference type="InterPro" id="IPR051745">
    <property type="entry name" value="Intracell_Transport_Effector"/>
</dbReference>
<feature type="compositionally biased region" description="Basic and acidic residues" evidence="1">
    <location>
        <begin position="417"/>
        <end position="436"/>
    </location>
</feature>
<dbReference type="Proteomes" id="UP000694561">
    <property type="component" value="Unplaced"/>
</dbReference>
<organism evidence="3 4">
    <name type="scientific">Monodon monoceros</name>
    <name type="common">Narwhal</name>
    <name type="synonym">Ceratodon monodon</name>
    <dbReference type="NCBI Taxonomy" id="40151"/>
    <lineage>
        <taxon>Eukaryota</taxon>
        <taxon>Metazoa</taxon>
        <taxon>Chordata</taxon>
        <taxon>Craniata</taxon>
        <taxon>Vertebrata</taxon>
        <taxon>Euteleostomi</taxon>
        <taxon>Mammalia</taxon>
        <taxon>Eutheria</taxon>
        <taxon>Laurasiatheria</taxon>
        <taxon>Artiodactyla</taxon>
        <taxon>Whippomorpha</taxon>
        <taxon>Cetacea</taxon>
        <taxon>Odontoceti</taxon>
        <taxon>Monodontidae</taxon>
        <taxon>Monodon</taxon>
    </lineage>
</organism>
<dbReference type="GO" id="GO:0030864">
    <property type="term" value="C:cortical actin cytoskeleton"/>
    <property type="evidence" value="ECO:0007669"/>
    <property type="project" value="TreeGrafter"/>
</dbReference>
<dbReference type="AlphaFoldDB" id="A0A8C6F5B8"/>
<evidence type="ECO:0000256" key="1">
    <source>
        <dbReference type="SAM" id="MobiDB-lite"/>
    </source>
</evidence>
<dbReference type="GO" id="GO:0006886">
    <property type="term" value="P:intracellular protein transport"/>
    <property type="evidence" value="ECO:0007669"/>
    <property type="project" value="InterPro"/>
</dbReference>
<feature type="region of interest" description="Disordered" evidence="1">
    <location>
        <begin position="416"/>
        <end position="467"/>
    </location>
</feature>
<dbReference type="CDD" id="cd15752">
    <property type="entry name" value="FYVE_SlaC2-a"/>
    <property type="match status" value="1"/>
</dbReference>
<evidence type="ECO:0000313" key="3">
    <source>
        <dbReference type="Ensembl" id="ENSMMNP00015011420.1"/>
    </source>
</evidence>
<dbReference type="InterPro" id="IPR011011">
    <property type="entry name" value="Znf_FYVE_PHD"/>
</dbReference>
<dbReference type="InterPro" id="IPR013083">
    <property type="entry name" value="Znf_RING/FYVE/PHD"/>
</dbReference>
<dbReference type="GO" id="GO:0017022">
    <property type="term" value="F:myosin binding"/>
    <property type="evidence" value="ECO:0007669"/>
    <property type="project" value="TreeGrafter"/>
</dbReference>
<feature type="region of interest" description="Disordered" evidence="1">
    <location>
        <begin position="143"/>
        <end position="200"/>
    </location>
</feature>
<evidence type="ECO:0000313" key="4">
    <source>
        <dbReference type="Proteomes" id="UP000694561"/>
    </source>
</evidence>
<reference evidence="3" key="1">
    <citation type="submission" date="2025-08" db="UniProtKB">
        <authorList>
            <consortium name="Ensembl"/>
        </authorList>
    </citation>
    <scope>IDENTIFICATION</scope>
</reference>
<dbReference type="Gene3D" id="3.30.40.10">
    <property type="entry name" value="Zinc/RING finger domain, C3HC4 (zinc finger)"/>
    <property type="match status" value="1"/>
</dbReference>
<dbReference type="InterPro" id="IPR041282">
    <property type="entry name" value="FYVE_2"/>
</dbReference>
<dbReference type="PANTHER" id="PTHR14555">
    <property type="entry name" value="MYELIN-ASSOCIATED OLIGODENDROCYTIC BASIC PROTEIN MOBP -RELATED"/>
    <property type="match status" value="1"/>
</dbReference>
<name>A0A8C6F5B8_MONMO</name>
<evidence type="ECO:0000259" key="2">
    <source>
        <dbReference type="PROSITE" id="PS50916"/>
    </source>
</evidence>
<feature type="compositionally biased region" description="Polar residues" evidence="1">
    <location>
        <begin position="438"/>
        <end position="447"/>
    </location>
</feature>
<dbReference type="FunFam" id="3.30.40.10:FF:000018">
    <property type="entry name" value="Synaptotagmin-like 5, isoform CRA_a"/>
    <property type="match status" value="1"/>
</dbReference>
<feature type="region of interest" description="Disordered" evidence="1">
    <location>
        <begin position="277"/>
        <end position="305"/>
    </location>
</feature>
<dbReference type="Ensembl" id="ENSMMNT00015012505.1">
    <property type="protein sequence ID" value="ENSMMNP00015011420.1"/>
    <property type="gene ID" value="ENSMMNG00015008434.1"/>
</dbReference>
<gene>
    <name evidence="3" type="primary">MLPH</name>
</gene>
<feature type="region of interest" description="Disordered" evidence="1">
    <location>
        <begin position="322"/>
        <end position="348"/>
    </location>
</feature>
<reference evidence="3" key="2">
    <citation type="submission" date="2025-09" db="UniProtKB">
        <authorList>
            <consortium name="Ensembl"/>
        </authorList>
    </citation>
    <scope>IDENTIFICATION</scope>
</reference>
<dbReference type="GO" id="GO:0003779">
    <property type="term" value="F:actin binding"/>
    <property type="evidence" value="ECO:0007669"/>
    <property type="project" value="TreeGrafter"/>
</dbReference>
<dbReference type="GeneTree" id="ENSGT00950000183138"/>
<feature type="compositionally biased region" description="Gly residues" evidence="1">
    <location>
        <begin position="145"/>
        <end position="158"/>
    </location>
</feature>
<proteinExistence type="predicted"/>
<dbReference type="Pfam" id="PF02318">
    <property type="entry name" value="FYVE_2"/>
    <property type="match status" value="1"/>
</dbReference>
<dbReference type="PANTHER" id="PTHR14555:SF1">
    <property type="entry name" value="MELANOPHILIN"/>
    <property type="match status" value="1"/>
</dbReference>
<dbReference type="PROSITE" id="PS50916">
    <property type="entry name" value="RABBD"/>
    <property type="match status" value="1"/>
</dbReference>
<keyword evidence="4" id="KW-1185">Reference proteome</keyword>